<dbReference type="Proteomes" id="UP000664203">
    <property type="component" value="Unassembled WGS sequence"/>
</dbReference>
<dbReference type="SMART" id="SM00730">
    <property type="entry name" value="PSN"/>
    <property type="match status" value="1"/>
</dbReference>
<feature type="region of interest" description="Disordered" evidence="8">
    <location>
        <begin position="529"/>
        <end position="602"/>
    </location>
</feature>
<feature type="transmembrane region" description="Helical" evidence="9">
    <location>
        <begin position="417"/>
        <end position="440"/>
    </location>
</feature>
<organism evidence="10 11">
    <name type="scientific">Alectoria fallacina</name>
    <dbReference type="NCBI Taxonomy" id="1903189"/>
    <lineage>
        <taxon>Eukaryota</taxon>
        <taxon>Fungi</taxon>
        <taxon>Dikarya</taxon>
        <taxon>Ascomycota</taxon>
        <taxon>Pezizomycotina</taxon>
        <taxon>Lecanoromycetes</taxon>
        <taxon>OSLEUM clade</taxon>
        <taxon>Lecanoromycetidae</taxon>
        <taxon>Lecanorales</taxon>
        <taxon>Lecanorineae</taxon>
        <taxon>Parmeliaceae</taxon>
        <taxon>Alectoria</taxon>
    </lineage>
</organism>
<evidence type="ECO:0000256" key="6">
    <source>
        <dbReference type="ARBA" id="ARBA00022989"/>
    </source>
</evidence>
<feature type="transmembrane region" description="Helical" evidence="9">
    <location>
        <begin position="82"/>
        <end position="100"/>
    </location>
</feature>
<evidence type="ECO:0000313" key="11">
    <source>
        <dbReference type="Proteomes" id="UP000664203"/>
    </source>
</evidence>
<evidence type="ECO:0000256" key="1">
    <source>
        <dbReference type="ARBA" id="ARBA00004477"/>
    </source>
</evidence>
<keyword evidence="5" id="KW-0256">Endoplasmic reticulum</keyword>
<dbReference type="GO" id="GO:0098554">
    <property type="term" value="C:cytoplasmic side of endoplasmic reticulum membrane"/>
    <property type="evidence" value="ECO:0007669"/>
    <property type="project" value="TreeGrafter"/>
</dbReference>
<feature type="transmembrane region" description="Helical" evidence="9">
    <location>
        <begin position="329"/>
        <end position="348"/>
    </location>
</feature>
<feature type="transmembrane region" description="Helical" evidence="9">
    <location>
        <begin position="446"/>
        <end position="464"/>
    </location>
</feature>
<dbReference type="GO" id="GO:0033619">
    <property type="term" value="P:membrane protein proteolysis"/>
    <property type="evidence" value="ECO:0007669"/>
    <property type="project" value="TreeGrafter"/>
</dbReference>
<protein>
    <recommendedName>
        <fullName evidence="12">Signal peptide peptidase</fullName>
    </recommendedName>
</protein>
<evidence type="ECO:0000256" key="9">
    <source>
        <dbReference type="SAM" id="Phobius"/>
    </source>
</evidence>
<feature type="compositionally biased region" description="Acidic residues" evidence="8">
    <location>
        <begin position="650"/>
        <end position="659"/>
    </location>
</feature>
<evidence type="ECO:0000313" key="10">
    <source>
        <dbReference type="EMBL" id="CAF9938447.1"/>
    </source>
</evidence>
<proteinExistence type="inferred from homology"/>
<keyword evidence="7 9" id="KW-0472">Membrane</keyword>
<keyword evidence="4" id="KW-0378">Hydrolase</keyword>
<evidence type="ECO:0000256" key="2">
    <source>
        <dbReference type="ARBA" id="ARBA00006859"/>
    </source>
</evidence>
<feature type="compositionally biased region" description="Basic and acidic residues" evidence="8">
    <location>
        <begin position="589"/>
        <end position="602"/>
    </location>
</feature>
<keyword evidence="6 9" id="KW-1133">Transmembrane helix</keyword>
<keyword evidence="11" id="KW-1185">Reference proteome</keyword>
<dbReference type="GO" id="GO:0098553">
    <property type="term" value="C:lumenal side of endoplasmic reticulum membrane"/>
    <property type="evidence" value="ECO:0007669"/>
    <property type="project" value="TreeGrafter"/>
</dbReference>
<evidence type="ECO:0000256" key="3">
    <source>
        <dbReference type="ARBA" id="ARBA00022692"/>
    </source>
</evidence>
<evidence type="ECO:0008006" key="12">
    <source>
        <dbReference type="Google" id="ProtNLM"/>
    </source>
</evidence>
<dbReference type="Pfam" id="PF04258">
    <property type="entry name" value="Peptidase_A22B"/>
    <property type="match status" value="1"/>
</dbReference>
<comment type="similarity">
    <text evidence="2">Belongs to the peptidase A22B family.</text>
</comment>
<evidence type="ECO:0000256" key="5">
    <source>
        <dbReference type="ARBA" id="ARBA00022824"/>
    </source>
</evidence>
<dbReference type="EMBL" id="CAJPDR010000511">
    <property type="protein sequence ID" value="CAF9938447.1"/>
    <property type="molecule type" value="Genomic_DNA"/>
</dbReference>
<feature type="compositionally biased region" description="Basic and acidic residues" evidence="8">
    <location>
        <begin position="638"/>
        <end position="649"/>
    </location>
</feature>
<evidence type="ECO:0000256" key="4">
    <source>
        <dbReference type="ARBA" id="ARBA00022801"/>
    </source>
</evidence>
<feature type="transmembrane region" description="Helical" evidence="9">
    <location>
        <begin position="112"/>
        <end position="129"/>
    </location>
</feature>
<feature type="region of interest" description="Disordered" evidence="8">
    <location>
        <begin position="46"/>
        <end position="72"/>
    </location>
</feature>
<dbReference type="GO" id="GO:0042500">
    <property type="term" value="F:aspartic endopeptidase activity, intramembrane cleaving"/>
    <property type="evidence" value="ECO:0007669"/>
    <property type="project" value="InterPro"/>
</dbReference>
<keyword evidence="3 9" id="KW-0812">Transmembrane</keyword>
<feature type="compositionally biased region" description="Basic and acidic residues" evidence="8">
    <location>
        <begin position="543"/>
        <end position="567"/>
    </location>
</feature>
<dbReference type="PANTHER" id="PTHR12174">
    <property type="entry name" value="SIGNAL PEPTIDE PEPTIDASE"/>
    <property type="match status" value="1"/>
</dbReference>
<evidence type="ECO:0000256" key="8">
    <source>
        <dbReference type="SAM" id="MobiDB-lite"/>
    </source>
</evidence>
<dbReference type="InterPro" id="IPR007369">
    <property type="entry name" value="Peptidase_A22B_SPP"/>
</dbReference>
<reference evidence="10" key="1">
    <citation type="submission" date="2021-03" db="EMBL/GenBank/DDBJ databases">
        <authorList>
            <person name="Tagirdzhanova G."/>
        </authorList>
    </citation>
    <scope>NUCLEOTIDE SEQUENCE</scope>
</reference>
<gene>
    <name evidence="10" type="ORF">ALECFALPRED_007691</name>
</gene>
<comment type="subcellular location">
    <subcellularLocation>
        <location evidence="1">Endoplasmic reticulum membrane</location>
        <topology evidence="1">Multi-pass membrane protein</topology>
    </subcellularLocation>
</comment>
<accession>A0A8H3PDA6</accession>
<sequence>MDQFAKFLQAVGYRAVVGYPDLPVHLHLLMSALLPIYAGAHASLSRPSSAAKPSNKTKKQYGQHDEAEEQEQTMEGLGPIDALLLPLFAGLSLTSLYFLIVWLEDPALLNKILNWYFAGFGVWSLTRMIKDIMGLITSFISPQTYDIDGNALEIDVKQRRFRLTSSPSVERDSPVPEPSSAPPLPSKITNAMWTLRKLSSRQLDVRVYIHQIVEAQFKIGPQDVTSIFLAVVALLYFNLIGKPWWLTNLLGFGFAYSALQIMSPTTSWTGTLILAALFVYDIYFVFFTPLMVTVATQLDIPAKLVFPRPRRPTEDPTKQALSMLGLGDIILPGMMIGFALRFDLYLFYLRKQTRRTVKNSNSTANAAETPASKEADDFEVVKPTWHPAAGGWGERFWTRKEDIVRLKQFQGGLFPKTYFRASVVGYVLGMLCTIGVMEIYGQAQPALLYLVPGVLGSLWGTALVKGDIKTLWNFDEAEEEKKVETRGGKETEDSAWKADRWLGVNWKSVFFAVQRSLNDSKQLKDIHQNDEISDQATNGQSKSPEKSRSGEDLSEKSKSSKPSHGESTEAQSDSETPEAPKISQATNGSRKEDKAKGAFDRDRKSELLFISVNLLEAAPAKPKKTSIPEQVTSSARLAHSDGADTKVEDGADDGLGETY</sequence>
<dbReference type="AlphaFoldDB" id="A0A8H3PDA6"/>
<dbReference type="InterPro" id="IPR006639">
    <property type="entry name" value="Preselin/SPP"/>
</dbReference>
<feature type="compositionally biased region" description="Pro residues" evidence="8">
    <location>
        <begin position="175"/>
        <end position="184"/>
    </location>
</feature>
<dbReference type="PANTHER" id="PTHR12174:SF23">
    <property type="entry name" value="MINOR HISTOCOMPATIBILITY ANTIGEN H13"/>
    <property type="match status" value="1"/>
</dbReference>
<name>A0A8H3PDA6_9LECA</name>
<feature type="region of interest" description="Disordered" evidence="8">
    <location>
        <begin position="615"/>
        <end position="659"/>
    </location>
</feature>
<feature type="transmembrane region" description="Helical" evidence="9">
    <location>
        <begin position="219"/>
        <end position="237"/>
    </location>
</feature>
<dbReference type="GO" id="GO:0006465">
    <property type="term" value="P:signal peptide processing"/>
    <property type="evidence" value="ECO:0007669"/>
    <property type="project" value="TreeGrafter"/>
</dbReference>
<evidence type="ECO:0000256" key="7">
    <source>
        <dbReference type="ARBA" id="ARBA00023136"/>
    </source>
</evidence>
<dbReference type="OrthoDB" id="29661at2759"/>
<feature type="region of interest" description="Disordered" evidence="8">
    <location>
        <begin position="165"/>
        <end position="184"/>
    </location>
</feature>
<feature type="transmembrane region" description="Helical" evidence="9">
    <location>
        <begin position="271"/>
        <end position="292"/>
    </location>
</feature>
<comment type="caution">
    <text evidence="10">The sequence shown here is derived from an EMBL/GenBank/DDBJ whole genome shotgun (WGS) entry which is preliminary data.</text>
</comment>